<comment type="catalytic activity">
    <reaction evidence="8 11">
        <text>an N-terminal (5-L-glutamyl)-[peptide] + an alpha-amino acid = 5-L-glutamyl amino acid + an N-terminal L-alpha-aminoacyl-[peptide]</text>
        <dbReference type="Rhea" id="RHEA:23904"/>
        <dbReference type="Rhea" id="RHEA-COMP:9780"/>
        <dbReference type="Rhea" id="RHEA-COMP:9795"/>
        <dbReference type="ChEBI" id="CHEBI:77644"/>
        <dbReference type="ChEBI" id="CHEBI:78597"/>
        <dbReference type="ChEBI" id="CHEBI:78599"/>
        <dbReference type="ChEBI" id="CHEBI:78608"/>
        <dbReference type="EC" id="2.3.2.2"/>
    </reaction>
</comment>
<dbReference type="EC" id="3.4.19.13" evidence="11"/>
<evidence type="ECO:0000256" key="2">
    <source>
        <dbReference type="ARBA" id="ARBA00001089"/>
    </source>
</evidence>
<protein>
    <recommendedName>
        <fullName evidence="11">Glutathione hydrolase proenzyme</fullName>
        <ecNumber evidence="11">2.3.2.2</ecNumber>
        <ecNumber evidence="11">3.4.19.13</ecNumber>
    </recommendedName>
    <component>
        <recommendedName>
            <fullName evidence="11">Glutathione hydrolase large chain</fullName>
        </recommendedName>
    </component>
    <component>
        <recommendedName>
            <fullName evidence="11">Glutathione hydrolase small chain</fullName>
        </recommendedName>
    </component>
</protein>
<evidence type="ECO:0000256" key="10">
    <source>
        <dbReference type="PIRSR" id="PIRSR600101-2"/>
    </source>
</evidence>
<keyword evidence="12" id="KW-0732">Signal</keyword>
<keyword evidence="6 11" id="KW-0865">Zymogen</keyword>
<feature type="binding site" evidence="10">
    <location>
        <position position="123"/>
    </location>
    <ligand>
        <name>L-glutamate</name>
        <dbReference type="ChEBI" id="CHEBI:29985"/>
    </ligand>
</feature>
<keyword evidence="7 11" id="KW-0012">Acyltransferase</keyword>
<evidence type="ECO:0000256" key="4">
    <source>
        <dbReference type="ARBA" id="ARBA00022679"/>
    </source>
</evidence>
<evidence type="ECO:0000256" key="1">
    <source>
        <dbReference type="ARBA" id="ARBA00001049"/>
    </source>
</evidence>
<evidence type="ECO:0000256" key="5">
    <source>
        <dbReference type="ARBA" id="ARBA00022801"/>
    </source>
</evidence>
<evidence type="ECO:0000256" key="11">
    <source>
        <dbReference type="RuleBase" id="RU368036"/>
    </source>
</evidence>
<evidence type="ECO:0000313" key="14">
    <source>
        <dbReference type="Proteomes" id="UP000290244"/>
    </source>
</evidence>
<accession>A0A4P6P5T9</accession>
<gene>
    <name evidence="13" type="primary">ggt</name>
    <name evidence="13" type="ORF">EMK97_02905</name>
</gene>
<dbReference type="InterPro" id="IPR000101">
    <property type="entry name" value="GGT_peptidase"/>
</dbReference>
<feature type="binding site" evidence="10">
    <location>
        <position position="451"/>
    </location>
    <ligand>
        <name>L-glutamate</name>
        <dbReference type="ChEBI" id="CHEBI:29985"/>
    </ligand>
</feature>
<comment type="pathway">
    <text evidence="11">Sulfur metabolism; glutathione metabolism.</text>
</comment>
<dbReference type="PANTHER" id="PTHR43199:SF1">
    <property type="entry name" value="GLUTATHIONE HYDROLASE PROENZYME"/>
    <property type="match status" value="1"/>
</dbReference>
<keyword evidence="4 11" id="KW-0808">Transferase</keyword>
<dbReference type="EC" id="2.3.2.2" evidence="11"/>
<dbReference type="SUPFAM" id="SSF56235">
    <property type="entry name" value="N-terminal nucleophile aminohydrolases (Ntn hydrolases)"/>
    <property type="match status" value="1"/>
</dbReference>
<dbReference type="PRINTS" id="PR01210">
    <property type="entry name" value="GGTRANSPTASE"/>
</dbReference>
<keyword evidence="14" id="KW-1185">Reference proteome</keyword>
<organism evidence="13 14">
    <name type="scientific">Litorilituus sediminis</name>
    <dbReference type="NCBI Taxonomy" id="718192"/>
    <lineage>
        <taxon>Bacteria</taxon>
        <taxon>Pseudomonadati</taxon>
        <taxon>Pseudomonadota</taxon>
        <taxon>Gammaproteobacteria</taxon>
        <taxon>Alteromonadales</taxon>
        <taxon>Colwelliaceae</taxon>
        <taxon>Litorilituus</taxon>
    </lineage>
</organism>
<dbReference type="InterPro" id="IPR029055">
    <property type="entry name" value="Ntn_hydrolases_N"/>
</dbReference>
<evidence type="ECO:0000256" key="7">
    <source>
        <dbReference type="ARBA" id="ARBA00023315"/>
    </source>
</evidence>
<evidence type="ECO:0000256" key="9">
    <source>
        <dbReference type="PIRSR" id="PIRSR600101-1"/>
    </source>
</evidence>
<dbReference type="Gene3D" id="1.10.246.130">
    <property type="match status" value="1"/>
</dbReference>
<evidence type="ECO:0000256" key="3">
    <source>
        <dbReference type="ARBA" id="ARBA00009381"/>
    </source>
</evidence>
<comment type="subunit">
    <text evidence="11">This enzyme consists of two polypeptide chains, which are synthesized in precursor form from a single polypeptide.</text>
</comment>
<dbReference type="Pfam" id="PF01019">
    <property type="entry name" value="G_glu_transpept"/>
    <property type="match status" value="1"/>
</dbReference>
<dbReference type="GO" id="GO:0103068">
    <property type="term" value="F:leukotriene C4 gamma-glutamyl transferase activity"/>
    <property type="evidence" value="ECO:0007669"/>
    <property type="project" value="UniProtKB-EC"/>
</dbReference>
<feature type="active site" description="Nucleophile" evidence="9">
    <location>
        <position position="411"/>
    </location>
</feature>
<feature type="binding site" evidence="10">
    <location>
        <position position="498"/>
    </location>
    <ligand>
        <name>L-glutamate</name>
        <dbReference type="ChEBI" id="CHEBI:29985"/>
    </ligand>
</feature>
<dbReference type="EMBL" id="CP034759">
    <property type="protein sequence ID" value="QBG34762.1"/>
    <property type="molecule type" value="Genomic_DNA"/>
</dbReference>
<name>A0A4P6P5T9_9GAMM</name>
<reference evidence="13 14" key="1">
    <citation type="submission" date="2018-12" db="EMBL/GenBank/DDBJ databases">
        <title>Complete genome of Litorilituus sediminis.</title>
        <authorList>
            <person name="Liu A."/>
            <person name="Rong J."/>
        </authorList>
    </citation>
    <scope>NUCLEOTIDE SEQUENCE [LARGE SCALE GENOMIC DNA]</scope>
    <source>
        <strain evidence="13 14">JCM 17549</strain>
    </source>
</reference>
<dbReference type="Proteomes" id="UP000290244">
    <property type="component" value="Chromosome"/>
</dbReference>
<evidence type="ECO:0000256" key="6">
    <source>
        <dbReference type="ARBA" id="ARBA00023145"/>
    </source>
</evidence>
<dbReference type="InterPro" id="IPR043138">
    <property type="entry name" value="GGT_lsub"/>
</dbReference>
<dbReference type="RefSeq" id="WP_130599282.1">
    <property type="nucleotide sequence ID" value="NZ_CP034759.1"/>
</dbReference>
<comment type="catalytic activity">
    <reaction evidence="1 11">
        <text>an S-substituted glutathione + H2O = an S-substituted L-cysteinylglycine + L-glutamate</text>
        <dbReference type="Rhea" id="RHEA:59468"/>
        <dbReference type="ChEBI" id="CHEBI:15377"/>
        <dbReference type="ChEBI" id="CHEBI:29985"/>
        <dbReference type="ChEBI" id="CHEBI:90779"/>
        <dbReference type="ChEBI" id="CHEBI:143103"/>
        <dbReference type="EC" id="3.4.19.13"/>
    </reaction>
</comment>
<proteinExistence type="inferred from homology"/>
<dbReference type="GO" id="GO:0006750">
    <property type="term" value="P:glutathione biosynthetic process"/>
    <property type="evidence" value="ECO:0007669"/>
    <property type="project" value="UniProtKB-KW"/>
</dbReference>
<evidence type="ECO:0000256" key="8">
    <source>
        <dbReference type="ARBA" id="ARBA00047417"/>
    </source>
</evidence>
<dbReference type="Gene3D" id="3.60.20.40">
    <property type="match status" value="1"/>
</dbReference>
<dbReference type="InterPro" id="IPR051792">
    <property type="entry name" value="GGT_bact"/>
</dbReference>
<feature type="signal peptide" evidence="12">
    <location>
        <begin position="1"/>
        <end position="24"/>
    </location>
</feature>
<evidence type="ECO:0000313" key="13">
    <source>
        <dbReference type="EMBL" id="QBG34762.1"/>
    </source>
</evidence>
<dbReference type="UniPathway" id="UPA00204"/>
<feature type="binding site" evidence="10">
    <location>
        <begin position="475"/>
        <end position="476"/>
    </location>
    <ligand>
        <name>L-glutamate</name>
        <dbReference type="ChEBI" id="CHEBI:29985"/>
    </ligand>
</feature>
<dbReference type="GO" id="GO:0036374">
    <property type="term" value="F:glutathione hydrolase activity"/>
    <property type="evidence" value="ECO:0007669"/>
    <property type="project" value="UniProtKB-UniRule"/>
</dbReference>
<comment type="catalytic activity">
    <reaction evidence="2 11">
        <text>glutathione + H2O = L-cysteinylglycine + L-glutamate</text>
        <dbReference type="Rhea" id="RHEA:28807"/>
        <dbReference type="ChEBI" id="CHEBI:15377"/>
        <dbReference type="ChEBI" id="CHEBI:29985"/>
        <dbReference type="ChEBI" id="CHEBI:57925"/>
        <dbReference type="ChEBI" id="CHEBI:61694"/>
        <dbReference type="EC" id="3.4.19.13"/>
    </reaction>
</comment>
<feature type="chain" id="PRO_5020750006" description="Glutathione hydrolase proenzyme" evidence="12">
    <location>
        <begin position="25"/>
        <end position="591"/>
    </location>
</feature>
<dbReference type="GO" id="GO:0006751">
    <property type="term" value="P:glutathione catabolic process"/>
    <property type="evidence" value="ECO:0007669"/>
    <property type="project" value="UniProtKB-UniRule"/>
</dbReference>
<comment type="PTM">
    <text evidence="11">Cleaved by autocatalysis into a large and a small subunit.</text>
</comment>
<keyword evidence="5 11" id="KW-0378">Hydrolase</keyword>
<sequence length="591" mass="63468">MFKMIPLSVALLVPLLGASSLSFATEAPKQTLMKREVREPEAATGFYAKEAVLGKEYMVASANPYASQAGFAMLEAGGSAVDAAIAVQLVLTLVEPQSSGIGGGAFMLHWHNGEKKLTTFDGRETAPKSAMSDLFLQANGKPLSWRDAVVGGRSVGVPGLLASLKQAHEQFGKLPWQTLFKPAIELAEHGFIVSPRLEKLLAMGFNPGLHKLPEINRYFFPNGKMVKAGDVLKNPKLAKALKSIAIDGIEVFYQGWLAKRIVAEVQNSPISPGLLTLDDMRNYQAKERQAVCGRYHLYKVCGMAPPSSGGISVIQILAQLQSFNLAKFEPNALQAVHLLTQSFRLAFADRAKYIADADFVPVPTEGLIAPEYLAKRAQLIRPDIDMGKAEAGQPTGSLVVGTDSAIEKPSTSHLSIVDKQGNAVSMTSSIENGFGSALMVEGFILNNQLTDFSLAPRENGKLVANSVEGLKRPRSSMAPMMVFNPDGSLKLVVGSPGGSRIINYVAHTIVAVLDWQLDVQTAINLPKVTNRNKVTTLELGKEIAQLKPALEAKGHPVQVRPLNSGLHAIELTKSGLIGGADPRREGLVLSR</sequence>
<dbReference type="InterPro" id="IPR043137">
    <property type="entry name" value="GGT_ssub_C"/>
</dbReference>
<dbReference type="KEGG" id="lsd:EMK97_02905"/>
<evidence type="ECO:0000256" key="12">
    <source>
        <dbReference type="SAM" id="SignalP"/>
    </source>
</evidence>
<dbReference type="OrthoDB" id="5297205at2"/>
<dbReference type="AlphaFoldDB" id="A0A4P6P5T9"/>
<comment type="similarity">
    <text evidence="3 11">Belongs to the gamma-glutamyltransferase family.</text>
</comment>
<dbReference type="NCBIfam" id="TIGR00066">
    <property type="entry name" value="g_glut_trans"/>
    <property type="match status" value="1"/>
</dbReference>
<dbReference type="PANTHER" id="PTHR43199">
    <property type="entry name" value="GLUTATHIONE HYDROLASE"/>
    <property type="match status" value="1"/>
</dbReference>
<keyword evidence="11" id="KW-0317">Glutathione biosynthesis</keyword>